<dbReference type="GO" id="GO:0035251">
    <property type="term" value="F:UDP-glucosyltransferase activity"/>
    <property type="evidence" value="ECO:0007669"/>
    <property type="project" value="TreeGrafter"/>
</dbReference>
<dbReference type="PANTHER" id="PTHR48047:SF4">
    <property type="entry name" value="UDP-GLYCOSYLTRANSFERASE 86A1"/>
    <property type="match status" value="1"/>
</dbReference>
<keyword evidence="3 4" id="KW-0808">Transferase</keyword>
<sequence>MEILLVVREVSKGTGGSKRENNSEGHKQGQLYALDTNFHEALSAIRKQMGAISYEESYLLLIGLKNETNDNVLIVPWCRQIEVICHSAIGGFLTHCGWNSVLESLRCGVPVLCFPLSIDQIVNRKLVVDDWRCGVATFVIMIR</sequence>
<evidence type="ECO:0000313" key="5">
    <source>
        <dbReference type="EMBL" id="PON60321.1"/>
    </source>
</evidence>
<proteinExistence type="inferred from homology"/>
<organism evidence="5 6">
    <name type="scientific">Parasponia andersonii</name>
    <name type="common">Sponia andersonii</name>
    <dbReference type="NCBI Taxonomy" id="3476"/>
    <lineage>
        <taxon>Eukaryota</taxon>
        <taxon>Viridiplantae</taxon>
        <taxon>Streptophyta</taxon>
        <taxon>Embryophyta</taxon>
        <taxon>Tracheophyta</taxon>
        <taxon>Spermatophyta</taxon>
        <taxon>Magnoliopsida</taxon>
        <taxon>eudicotyledons</taxon>
        <taxon>Gunneridae</taxon>
        <taxon>Pentapetalae</taxon>
        <taxon>rosids</taxon>
        <taxon>fabids</taxon>
        <taxon>Rosales</taxon>
        <taxon>Cannabaceae</taxon>
        <taxon>Parasponia</taxon>
    </lineage>
</organism>
<dbReference type="SUPFAM" id="SSF53756">
    <property type="entry name" value="UDP-Glycosyltransferase/glycogen phosphorylase"/>
    <property type="match status" value="1"/>
</dbReference>
<dbReference type="InterPro" id="IPR002213">
    <property type="entry name" value="UDP_glucos_trans"/>
</dbReference>
<comment type="caution">
    <text evidence="5">The sequence shown here is derived from an EMBL/GenBank/DDBJ whole genome shotgun (WGS) entry which is preliminary data.</text>
</comment>
<evidence type="ECO:0000256" key="3">
    <source>
        <dbReference type="ARBA" id="ARBA00022679"/>
    </source>
</evidence>
<dbReference type="PANTHER" id="PTHR48047">
    <property type="entry name" value="GLYCOSYLTRANSFERASE"/>
    <property type="match status" value="1"/>
</dbReference>
<keyword evidence="6" id="KW-1185">Reference proteome</keyword>
<dbReference type="OrthoDB" id="5835829at2759"/>
<dbReference type="Proteomes" id="UP000237105">
    <property type="component" value="Unassembled WGS sequence"/>
</dbReference>
<dbReference type="PROSITE" id="PS00375">
    <property type="entry name" value="UDPGT"/>
    <property type="match status" value="1"/>
</dbReference>
<dbReference type="AlphaFoldDB" id="A0A2P5CH06"/>
<keyword evidence="2 4" id="KW-0328">Glycosyltransferase</keyword>
<dbReference type="Pfam" id="PF00201">
    <property type="entry name" value="UDPGT"/>
    <property type="match status" value="1"/>
</dbReference>
<protein>
    <submittedName>
        <fullName evidence="5">UDP-glucuronosyl/UDP-glucosyltransferase</fullName>
    </submittedName>
</protein>
<dbReference type="EMBL" id="JXTB01000131">
    <property type="protein sequence ID" value="PON60321.1"/>
    <property type="molecule type" value="Genomic_DNA"/>
</dbReference>
<gene>
    <name evidence="5" type="ORF">PanWU01x14_153070</name>
</gene>
<accession>A0A2P5CH06</accession>
<evidence type="ECO:0000313" key="6">
    <source>
        <dbReference type="Proteomes" id="UP000237105"/>
    </source>
</evidence>
<comment type="similarity">
    <text evidence="1 4">Belongs to the UDP-glycosyltransferase family.</text>
</comment>
<dbReference type="InterPro" id="IPR035595">
    <property type="entry name" value="UDP_glycos_trans_CS"/>
</dbReference>
<evidence type="ECO:0000256" key="1">
    <source>
        <dbReference type="ARBA" id="ARBA00009995"/>
    </source>
</evidence>
<reference evidence="6" key="1">
    <citation type="submission" date="2016-06" db="EMBL/GenBank/DDBJ databases">
        <title>Parallel loss of symbiosis genes in relatives of nitrogen-fixing non-legume Parasponia.</title>
        <authorList>
            <person name="Van Velzen R."/>
            <person name="Holmer R."/>
            <person name="Bu F."/>
            <person name="Rutten L."/>
            <person name="Van Zeijl A."/>
            <person name="Liu W."/>
            <person name="Santuari L."/>
            <person name="Cao Q."/>
            <person name="Sharma T."/>
            <person name="Shen D."/>
            <person name="Roswanjaya Y."/>
            <person name="Wardhani T."/>
            <person name="Kalhor M.S."/>
            <person name="Jansen J."/>
            <person name="Van den Hoogen J."/>
            <person name="Gungor B."/>
            <person name="Hartog M."/>
            <person name="Hontelez J."/>
            <person name="Verver J."/>
            <person name="Yang W.-C."/>
            <person name="Schijlen E."/>
            <person name="Repin R."/>
            <person name="Schilthuizen M."/>
            <person name="Schranz E."/>
            <person name="Heidstra R."/>
            <person name="Miyata K."/>
            <person name="Fedorova E."/>
            <person name="Kohlen W."/>
            <person name="Bisseling T."/>
            <person name="Smit S."/>
            <person name="Geurts R."/>
        </authorList>
    </citation>
    <scope>NUCLEOTIDE SEQUENCE [LARGE SCALE GENOMIC DNA]</scope>
    <source>
        <strain evidence="6">cv. WU1-14</strain>
    </source>
</reference>
<name>A0A2P5CH06_PARAD</name>
<dbReference type="Gene3D" id="3.40.50.2000">
    <property type="entry name" value="Glycogen Phosphorylase B"/>
    <property type="match status" value="1"/>
</dbReference>
<evidence type="ECO:0000256" key="2">
    <source>
        <dbReference type="ARBA" id="ARBA00022676"/>
    </source>
</evidence>
<evidence type="ECO:0000256" key="4">
    <source>
        <dbReference type="RuleBase" id="RU003718"/>
    </source>
</evidence>